<evidence type="ECO:0000256" key="2">
    <source>
        <dbReference type="SAM" id="SignalP"/>
    </source>
</evidence>
<dbReference type="SUPFAM" id="SSF56219">
    <property type="entry name" value="DNase I-like"/>
    <property type="match status" value="1"/>
</dbReference>
<dbReference type="EMBL" id="JAOPHQ010004852">
    <property type="protein sequence ID" value="KAK0137741.1"/>
    <property type="molecule type" value="Genomic_DNA"/>
</dbReference>
<evidence type="ECO:0008006" key="5">
    <source>
        <dbReference type="Google" id="ProtNLM"/>
    </source>
</evidence>
<gene>
    <name evidence="3" type="ORF">N1851_026045</name>
</gene>
<reference evidence="3" key="1">
    <citation type="journal article" date="2023" name="Front. Mar. Sci.">
        <title>A new Merluccius polli reference genome to investigate the effects of global change in West African waters.</title>
        <authorList>
            <person name="Mateo J.L."/>
            <person name="Blanco-Fernandez C."/>
            <person name="Garcia-Vazquez E."/>
            <person name="Machado-Schiaffino G."/>
        </authorList>
    </citation>
    <scope>NUCLEOTIDE SEQUENCE</scope>
    <source>
        <strain evidence="3">C29</strain>
        <tissue evidence="3">Fin</tissue>
    </source>
</reference>
<dbReference type="PANTHER" id="PTHR47510:SF3">
    <property type="entry name" value="ENDO_EXONUCLEASE_PHOSPHATASE DOMAIN-CONTAINING PROTEIN"/>
    <property type="match status" value="1"/>
</dbReference>
<dbReference type="Gene3D" id="3.60.10.10">
    <property type="entry name" value="Endonuclease/exonuclease/phosphatase"/>
    <property type="match status" value="1"/>
</dbReference>
<dbReference type="InterPro" id="IPR036691">
    <property type="entry name" value="Endo/exonu/phosph_ase_sf"/>
</dbReference>
<feature type="signal peptide" evidence="2">
    <location>
        <begin position="1"/>
        <end position="19"/>
    </location>
</feature>
<evidence type="ECO:0000313" key="4">
    <source>
        <dbReference type="Proteomes" id="UP001174136"/>
    </source>
</evidence>
<feature type="compositionally biased region" description="Basic residues" evidence="1">
    <location>
        <begin position="67"/>
        <end position="87"/>
    </location>
</feature>
<feature type="chain" id="PRO_5041452201" description="Endonuclease/exonuclease/phosphatase domain-containing protein" evidence="2">
    <location>
        <begin position="20"/>
        <end position="512"/>
    </location>
</feature>
<protein>
    <recommendedName>
        <fullName evidence="5">Endonuclease/exonuclease/phosphatase domain-containing protein</fullName>
    </recommendedName>
</protein>
<organism evidence="3 4">
    <name type="scientific">Merluccius polli</name>
    <name type="common">Benguela hake</name>
    <name type="synonym">Merluccius cadenati</name>
    <dbReference type="NCBI Taxonomy" id="89951"/>
    <lineage>
        <taxon>Eukaryota</taxon>
        <taxon>Metazoa</taxon>
        <taxon>Chordata</taxon>
        <taxon>Craniata</taxon>
        <taxon>Vertebrata</taxon>
        <taxon>Euteleostomi</taxon>
        <taxon>Actinopterygii</taxon>
        <taxon>Neopterygii</taxon>
        <taxon>Teleostei</taxon>
        <taxon>Neoteleostei</taxon>
        <taxon>Acanthomorphata</taxon>
        <taxon>Zeiogadaria</taxon>
        <taxon>Gadariae</taxon>
        <taxon>Gadiformes</taxon>
        <taxon>Gadoidei</taxon>
        <taxon>Merlucciidae</taxon>
        <taxon>Merluccius</taxon>
    </lineage>
</organism>
<name>A0AA47MCU3_MERPO</name>
<accession>A0AA47MCU3</accession>
<feature type="region of interest" description="Disordered" evidence="1">
    <location>
        <begin position="57"/>
        <end position="91"/>
    </location>
</feature>
<sequence>MASFWILLVLLLLIGDLLCTSGQVTRPTNTAVFLTYTREVLLALRFKGTMPPAGLPEAVIGSSAGGARRRKRGRKGGVRQRVRRRGNRPPLPSIVLSNVRSIRNKMDELRVHTRYSHEYREANILVFSETWLREDIPDSLLELEGFSFTRADREATSGKSRGGGLGVYVSNSWCSQYTVREKYCDPDLELLCLSMRPFYLPREYGNVICAVYVPPSANAARAANRLAECVHAQMLRTPGAPIFVLGDVNHCRLEPALPGFHQYVKCGTRNNKVLDKCYGNIKNAYRAKALPPLANSDHSTVQLMPTYKSVLKSSKPVQKTVFQWSEDSTETLKGCFLCTDWSIFHDLELNEATETVTDYINFCVDTIVPKKTIRHYPNNKPYITSEVKGCINRKNVAFKSGDRGGMAEAQKELNRMLSEARRNHGAALEESVGTMNTKGLWDHMKKSVFEKTVLSLANRILSDPSHFLTPEYELLPSGRRYRTWRCKSNRLKLSFLPTSIVLLNNHHIVHST</sequence>
<dbReference type="PANTHER" id="PTHR47510">
    <property type="entry name" value="REVERSE TRANSCRIPTASE DOMAIN-CONTAINING PROTEIN"/>
    <property type="match status" value="1"/>
</dbReference>
<keyword evidence="2" id="KW-0732">Signal</keyword>
<dbReference type="Proteomes" id="UP001174136">
    <property type="component" value="Unassembled WGS sequence"/>
</dbReference>
<comment type="caution">
    <text evidence="3">The sequence shown here is derived from an EMBL/GenBank/DDBJ whole genome shotgun (WGS) entry which is preliminary data.</text>
</comment>
<proteinExistence type="predicted"/>
<evidence type="ECO:0000313" key="3">
    <source>
        <dbReference type="EMBL" id="KAK0137741.1"/>
    </source>
</evidence>
<dbReference type="AlphaFoldDB" id="A0AA47MCU3"/>
<keyword evidence="4" id="KW-1185">Reference proteome</keyword>
<evidence type="ECO:0000256" key="1">
    <source>
        <dbReference type="SAM" id="MobiDB-lite"/>
    </source>
</evidence>